<organism evidence="3 4">
    <name type="scientific">Dendrobium nobile</name>
    <name type="common">Orchid</name>
    <dbReference type="NCBI Taxonomy" id="94219"/>
    <lineage>
        <taxon>Eukaryota</taxon>
        <taxon>Viridiplantae</taxon>
        <taxon>Streptophyta</taxon>
        <taxon>Embryophyta</taxon>
        <taxon>Tracheophyta</taxon>
        <taxon>Spermatophyta</taxon>
        <taxon>Magnoliopsida</taxon>
        <taxon>Liliopsida</taxon>
        <taxon>Asparagales</taxon>
        <taxon>Orchidaceae</taxon>
        <taxon>Epidendroideae</taxon>
        <taxon>Malaxideae</taxon>
        <taxon>Dendrobiinae</taxon>
        <taxon>Dendrobium</taxon>
    </lineage>
</organism>
<evidence type="ECO:0000313" key="4">
    <source>
        <dbReference type="Proteomes" id="UP000829196"/>
    </source>
</evidence>
<evidence type="ECO:0000259" key="2">
    <source>
        <dbReference type="Pfam" id="PF03732"/>
    </source>
</evidence>
<evidence type="ECO:0000256" key="1">
    <source>
        <dbReference type="SAM" id="MobiDB-lite"/>
    </source>
</evidence>
<comment type="caution">
    <text evidence="3">The sequence shown here is derived from an EMBL/GenBank/DDBJ whole genome shotgun (WGS) entry which is preliminary data.</text>
</comment>
<feature type="compositionally biased region" description="Basic residues" evidence="1">
    <location>
        <begin position="24"/>
        <end position="33"/>
    </location>
</feature>
<proteinExistence type="predicted"/>
<dbReference type="AlphaFoldDB" id="A0A8T3BZG3"/>
<dbReference type="PANTHER" id="PTHR33223">
    <property type="entry name" value="CCHC-TYPE DOMAIN-CONTAINING PROTEIN"/>
    <property type="match status" value="1"/>
</dbReference>
<sequence length="370" mass="41371">MRLSSPIVSDSPQVSESPLSNYTARRRRGRRRPPPPSPTPSSPSPSPSPSAHSQTPSSPTPASNTENQFESSHSSSPSSSTTPIFLAAVIPLPIFRGLPGECPISHLTLFNRFFPSNNASSLTLISRNFPITLLDDAALWYEIAVEPHPSMSWDETKTAFLRAFRPPEYADRARTELVSLRQRDGESVTSYHLRMQWILKRWPDHGLPESLVRGLFVDGLREEFHDWVMPRKPETLQEAVRLAMDWEGARTVRKGGEVRCGFCEGMHGEKDCEVRRTMREEWMRRRGRGEERKSTVERKEEEEVLGEEERVGRVVSIGSIGRRSQCQCSKHQCWKNYERSGSAVTTTTVNADTTAAASAAAPVGAVSVAE</sequence>
<dbReference type="InterPro" id="IPR005162">
    <property type="entry name" value="Retrotrans_gag_dom"/>
</dbReference>
<dbReference type="PANTHER" id="PTHR33223:SF6">
    <property type="entry name" value="CCHC-TYPE DOMAIN-CONTAINING PROTEIN"/>
    <property type="match status" value="1"/>
</dbReference>
<reference evidence="3" key="1">
    <citation type="journal article" date="2022" name="Front. Genet.">
        <title>Chromosome-Scale Assembly of the Dendrobium nobile Genome Provides Insights Into the Molecular Mechanism of the Biosynthesis of the Medicinal Active Ingredient of Dendrobium.</title>
        <authorList>
            <person name="Xu Q."/>
            <person name="Niu S.-C."/>
            <person name="Li K.-L."/>
            <person name="Zheng P.-J."/>
            <person name="Zhang X.-J."/>
            <person name="Jia Y."/>
            <person name="Liu Y."/>
            <person name="Niu Y.-X."/>
            <person name="Yu L.-H."/>
            <person name="Chen D.-F."/>
            <person name="Zhang G.-Q."/>
        </authorList>
    </citation>
    <scope>NUCLEOTIDE SEQUENCE</scope>
    <source>
        <tissue evidence="3">Leaf</tissue>
    </source>
</reference>
<protein>
    <recommendedName>
        <fullName evidence="2">Retrotransposon gag domain-containing protein</fullName>
    </recommendedName>
</protein>
<feature type="compositionally biased region" description="Polar residues" evidence="1">
    <location>
        <begin position="1"/>
        <end position="23"/>
    </location>
</feature>
<feature type="domain" description="Retrotransposon gag" evidence="2">
    <location>
        <begin position="129"/>
        <end position="222"/>
    </location>
</feature>
<feature type="compositionally biased region" description="Low complexity" evidence="1">
    <location>
        <begin position="49"/>
        <end position="63"/>
    </location>
</feature>
<accession>A0A8T3BZG3</accession>
<feature type="compositionally biased region" description="Low complexity" evidence="1">
    <location>
        <begin position="71"/>
        <end position="81"/>
    </location>
</feature>
<evidence type="ECO:0000313" key="3">
    <source>
        <dbReference type="EMBL" id="KAI0522579.1"/>
    </source>
</evidence>
<dbReference type="EMBL" id="JAGYWB010000005">
    <property type="protein sequence ID" value="KAI0522579.1"/>
    <property type="molecule type" value="Genomic_DNA"/>
</dbReference>
<dbReference type="OrthoDB" id="686606at2759"/>
<gene>
    <name evidence="3" type="ORF">KFK09_004959</name>
</gene>
<dbReference type="Proteomes" id="UP000829196">
    <property type="component" value="Unassembled WGS sequence"/>
</dbReference>
<feature type="compositionally biased region" description="Pro residues" evidence="1">
    <location>
        <begin position="34"/>
        <end position="48"/>
    </location>
</feature>
<name>A0A8T3BZG3_DENNO</name>
<keyword evidence="4" id="KW-1185">Reference proteome</keyword>
<feature type="region of interest" description="Disordered" evidence="1">
    <location>
        <begin position="1"/>
        <end position="81"/>
    </location>
</feature>
<dbReference type="Pfam" id="PF03732">
    <property type="entry name" value="Retrotrans_gag"/>
    <property type="match status" value="1"/>
</dbReference>